<gene>
    <name evidence="3" type="ORF">AAV32_05180</name>
    <name evidence="4" type="ORF">EV679_1581</name>
</gene>
<proteinExistence type="predicted"/>
<keyword evidence="1" id="KW-1133">Transmembrane helix</keyword>
<dbReference type="InterPro" id="IPR050400">
    <property type="entry name" value="Bact_Cytoskel_RodZ"/>
</dbReference>
<protein>
    <submittedName>
        <fullName evidence="4">Helix-turn-helix protein</fullName>
    </submittedName>
</protein>
<evidence type="ECO:0000313" key="4">
    <source>
        <dbReference type="EMBL" id="RZS70185.1"/>
    </source>
</evidence>
<name>A0A171KU87_9BURK</name>
<dbReference type="AlphaFoldDB" id="A0A171KU87"/>
<evidence type="ECO:0000256" key="1">
    <source>
        <dbReference type="SAM" id="Phobius"/>
    </source>
</evidence>
<dbReference type="RefSeq" id="WP_083969447.1">
    <property type="nucleotide sequence ID" value="NZ_CBCSEB010000001.1"/>
</dbReference>
<keyword evidence="1" id="KW-0472">Membrane</keyword>
<organism evidence="3 5">
    <name type="scientific">Kerstersia gyiorum</name>
    <dbReference type="NCBI Taxonomy" id="206506"/>
    <lineage>
        <taxon>Bacteria</taxon>
        <taxon>Pseudomonadati</taxon>
        <taxon>Pseudomonadota</taxon>
        <taxon>Betaproteobacteria</taxon>
        <taxon>Burkholderiales</taxon>
        <taxon>Alcaligenaceae</taxon>
        <taxon>Kerstersia</taxon>
    </lineage>
</organism>
<dbReference type="InterPro" id="IPR010982">
    <property type="entry name" value="Lambda_DNA-bd_dom_sf"/>
</dbReference>
<dbReference type="GO" id="GO:0003677">
    <property type="term" value="F:DNA binding"/>
    <property type="evidence" value="ECO:0007669"/>
    <property type="project" value="InterPro"/>
</dbReference>
<dbReference type="Pfam" id="PF13413">
    <property type="entry name" value="HTH_25"/>
    <property type="match status" value="1"/>
</dbReference>
<reference evidence="4 6" key="2">
    <citation type="submission" date="2019-02" db="EMBL/GenBank/DDBJ databases">
        <title>Genomic Encyclopedia of Type Strains, Phase IV (KMG-IV): sequencing the most valuable type-strain genomes for metagenomic binning, comparative biology and taxonomic classification.</title>
        <authorList>
            <person name="Goeker M."/>
        </authorList>
    </citation>
    <scope>NUCLEOTIDE SEQUENCE [LARGE SCALE GENOMIC DNA]</scope>
    <source>
        <strain evidence="4 6">DSM 16618</strain>
    </source>
</reference>
<dbReference type="Proteomes" id="UP000078084">
    <property type="component" value="Unassembled WGS sequence"/>
</dbReference>
<dbReference type="PANTHER" id="PTHR34475">
    <property type="match status" value="1"/>
</dbReference>
<keyword evidence="1" id="KW-0812">Transmembrane</keyword>
<dbReference type="Gene3D" id="1.10.260.40">
    <property type="entry name" value="lambda repressor-like DNA-binding domains"/>
    <property type="match status" value="1"/>
</dbReference>
<dbReference type="EMBL" id="LBNE01000002">
    <property type="protein sequence ID" value="KKO72454.1"/>
    <property type="molecule type" value="Genomic_DNA"/>
</dbReference>
<comment type="caution">
    <text evidence="3">The sequence shown here is derived from an EMBL/GenBank/DDBJ whole genome shotgun (WGS) entry which is preliminary data.</text>
</comment>
<evidence type="ECO:0000313" key="3">
    <source>
        <dbReference type="EMBL" id="KKO72454.1"/>
    </source>
</evidence>
<dbReference type="STRING" id="206506.AAV32_05180"/>
<reference evidence="3 5" key="1">
    <citation type="submission" date="2015-04" db="EMBL/GenBank/DDBJ databases">
        <title>Genome sequence of Kerstersia gyiorum CG1.</title>
        <authorList>
            <person name="Greninger A.L."/>
            <person name="Kozyreva V."/>
            <person name="Chaturvedi V."/>
        </authorList>
    </citation>
    <scope>NUCLEOTIDE SEQUENCE [LARGE SCALE GENOMIC DNA]</scope>
    <source>
        <strain evidence="3 5">CG1</strain>
    </source>
</reference>
<dbReference type="CDD" id="cd00093">
    <property type="entry name" value="HTH_XRE"/>
    <property type="match status" value="1"/>
</dbReference>
<dbReference type="PROSITE" id="PS50943">
    <property type="entry name" value="HTH_CROC1"/>
    <property type="match status" value="1"/>
</dbReference>
<evidence type="ECO:0000259" key="2">
    <source>
        <dbReference type="PROSITE" id="PS50943"/>
    </source>
</evidence>
<dbReference type="SMART" id="SM00530">
    <property type="entry name" value="HTH_XRE"/>
    <property type="match status" value="1"/>
</dbReference>
<dbReference type="InterPro" id="IPR001387">
    <property type="entry name" value="Cro/C1-type_HTH"/>
</dbReference>
<dbReference type="EMBL" id="SGWZ01000002">
    <property type="protein sequence ID" value="RZS70185.1"/>
    <property type="molecule type" value="Genomic_DNA"/>
</dbReference>
<feature type="domain" description="HTH cro/C1-type" evidence="2">
    <location>
        <begin position="17"/>
        <end position="49"/>
    </location>
</feature>
<dbReference type="PANTHER" id="PTHR34475:SF1">
    <property type="entry name" value="CYTOSKELETON PROTEIN RODZ"/>
    <property type="match status" value="1"/>
</dbReference>
<feature type="transmembrane region" description="Helical" evidence="1">
    <location>
        <begin position="113"/>
        <end position="132"/>
    </location>
</feature>
<evidence type="ECO:0000313" key="5">
    <source>
        <dbReference type="Proteomes" id="UP000078084"/>
    </source>
</evidence>
<keyword evidence="5" id="KW-1185">Reference proteome</keyword>
<dbReference type="SUPFAM" id="SSF47413">
    <property type="entry name" value="lambda repressor-like DNA-binding domains"/>
    <property type="match status" value="1"/>
</dbReference>
<dbReference type="Proteomes" id="UP000292039">
    <property type="component" value="Unassembled WGS sequence"/>
</dbReference>
<sequence>MSAAVLDELAGMPGAVLRRAREAQGLSLEEVSAHIRFSVAQLRALESGQWNALPKGLPLRGMVKAYARQVGLREHDLLNGLAPGERPGVGLARAFSAADPLVADPARRGGSTLLWLLALVVVALAAALLAYWQGWLVFE</sequence>
<accession>A0A171KU87</accession>
<evidence type="ECO:0000313" key="6">
    <source>
        <dbReference type="Proteomes" id="UP000292039"/>
    </source>
</evidence>